<feature type="transmembrane region" description="Helical" evidence="2">
    <location>
        <begin position="133"/>
        <end position="151"/>
    </location>
</feature>
<evidence type="ECO:0000313" key="3">
    <source>
        <dbReference type="EMBL" id="MFD1439865.1"/>
    </source>
</evidence>
<organism evidence="3 4">
    <name type="scientific">Lacticaseibacillus hegangensis</name>
    <dbReference type="NCBI Taxonomy" id="2486010"/>
    <lineage>
        <taxon>Bacteria</taxon>
        <taxon>Bacillati</taxon>
        <taxon>Bacillota</taxon>
        <taxon>Bacilli</taxon>
        <taxon>Lactobacillales</taxon>
        <taxon>Lactobacillaceae</taxon>
        <taxon>Lacticaseibacillus</taxon>
    </lineage>
</organism>
<keyword evidence="4" id="KW-1185">Reference proteome</keyword>
<evidence type="ECO:0000256" key="1">
    <source>
        <dbReference type="SAM" id="Coils"/>
    </source>
</evidence>
<keyword evidence="1" id="KW-0175">Coiled coil</keyword>
<comment type="caution">
    <text evidence="3">The sequence shown here is derived from an EMBL/GenBank/DDBJ whole genome shotgun (WGS) entry which is preliminary data.</text>
</comment>
<gene>
    <name evidence="3" type="ORF">ACFQ5K_00465</name>
</gene>
<feature type="transmembrane region" description="Helical" evidence="2">
    <location>
        <begin position="157"/>
        <end position="182"/>
    </location>
</feature>
<proteinExistence type="predicted"/>
<keyword evidence="2" id="KW-0472">Membrane</keyword>
<evidence type="ECO:0000313" key="4">
    <source>
        <dbReference type="Proteomes" id="UP001597212"/>
    </source>
</evidence>
<protein>
    <submittedName>
        <fullName evidence="3">Uncharacterized protein</fullName>
    </submittedName>
</protein>
<accession>A0ABW4CTM1</accession>
<feature type="coiled-coil region" evidence="1">
    <location>
        <begin position="202"/>
        <end position="229"/>
    </location>
</feature>
<sequence length="398" mass="45833">MGEEVAVAHTNAEVQAVYQKAQQFDQARDWNIPSYAWDVAHIKQLQQMSLDSIINHLRQLIAAKLGMEDLQRQLEQQTRSETDHFNSALAEQKKQLKRYVYLNQHPHEAAYFKEHPNGYPREQKIDYHNTRTAFWGTFIAWGLCVGAGLSVNYAPNVLISVVLVLFSLLSAVMIPIFVVLYLMAKFGFHFSQPWSNYHNWRIRKVRTDILKADEEYRRANNRNDEALLEKEFKYPDAITAYRGEYVEAMQETLVKTNAQLQQYIVTVNAHVGFFPPDDTQNMQHLFRVYLQFWNGRAADWQTATTLVDQSEQMNDLKESLIAEIHSATTAVIDSINQARDQITNAIEDAVDAINEVADEVNHMTNAINYWGRVQTELSAVQTGLLAQADARIGAYRRY</sequence>
<dbReference type="RefSeq" id="WP_125755241.1">
    <property type="nucleotide sequence ID" value="NZ_JBHTOK010000003.1"/>
</dbReference>
<keyword evidence="2" id="KW-1133">Transmembrane helix</keyword>
<dbReference type="Proteomes" id="UP001597212">
    <property type="component" value="Unassembled WGS sequence"/>
</dbReference>
<reference evidence="4" key="1">
    <citation type="journal article" date="2019" name="Int. J. Syst. Evol. Microbiol.">
        <title>The Global Catalogue of Microorganisms (GCM) 10K type strain sequencing project: providing services to taxonomists for standard genome sequencing and annotation.</title>
        <authorList>
            <consortium name="The Broad Institute Genomics Platform"/>
            <consortium name="The Broad Institute Genome Sequencing Center for Infectious Disease"/>
            <person name="Wu L."/>
            <person name="Ma J."/>
        </authorList>
    </citation>
    <scope>NUCLEOTIDE SEQUENCE [LARGE SCALE GENOMIC DNA]</scope>
    <source>
        <strain evidence="4">CCM 8912</strain>
    </source>
</reference>
<name>A0ABW4CTM1_9LACO</name>
<keyword evidence="2" id="KW-0812">Transmembrane</keyword>
<dbReference type="EMBL" id="JBHTOK010000003">
    <property type="protein sequence ID" value="MFD1439865.1"/>
    <property type="molecule type" value="Genomic_DNA"/>
</dbReference>
<evidence type="ECO:0000256" key="2">
    <source>
        <dbReference type="SAM" id="Phobius"/>
    </source>
</evidence>